<keyword evidence="1" id="KW-0812">Transmembrane</keyword>
<accession>A0A9K3NYW8</accession>
<proteinExistence type="predicted"/>
<reference evidence="2" key="1">
    <citation type="journal article" date="2017" name="Nature">
        <title>The sunflower genome provides insights into oil metabolism, flowering and Asterid evolution.</title>
        <authorList>
            <person name="Badouin H."/>
            <person name="Gouzy J."/>
            <person name="Grassa C.J."/>
            <person name="Murat F."/>
            <person name="Staton S.E."/>
            <person name="Cottret L."/>
            <person name="Lelandais-Briere C."/>
            <person name="Owens G.L."/>
            <person name="Carrere S."/>
            <person name="Mayjonade B."/>
            <person name="Legrand L."/>
            <person name="Gill N."/>
            <person name="Kane N.C."/>
            <person name="Bowers J.E."/>
            <person name="Hubner S."/>
            <person name="Bellec A."/>
            <person name="Berard A."/>
            <person name="Berges H."/>
            <person name="Blanchet N."/>
            <person name="Boniface M.C."/>
            <person name="Brunel D."/>
            <person name="Catrice O."/>
            <person name="Chaidir N."/>
            <person name="Claudel C."/>
            <person name="Donnadieu C."/>
            <person name="Faraut T."/>
            <person name="Fievet G."/>
            <person name="Helmstetter N."/>
            <person name="King M."/>
            <person name="Knapp S.J."/>
            <person name="Lai Z."/>
            <person name="Le Paslier M.C."/>
            <person name="Lippi Y."/>
            <person name="Lorenzon L."/>
            <person name="Mandel J.R."/>
            <person name="Marage G."/>
            <person name="Marchand G."/>
            <person name="Marquand E."/>
            <person name="Bret-Mestries E."/>
            <person name="Morien E."/>
            <person name="Nambeesan S."/>
            <person name="Nguyen T."/>
            <person name="Pegot-Espagnet P."/>
            <person name="Pouilly N."/>
            <person name="Raftis F."/>
            <person name="Sallet E."/>
            <person name="Schiex T."/>
            <person name="Thomas J."/>
            <person name="Vandecasteele C."/>
            <person name="Vares D."/>
            <person name="Vear F."/>
            <person name="Vautrin S."/>
            <person name="Crespi M."/>
            <person name="Mangin B."/>
            <person name="Burke J.M."/>
            <person name="Salse J."/>
            <person name="Munos S."/>
            <person name="Vincourt P."/>
            <person name="Rieseberg L.H."/>
            <person name="Langlade N.B."/>
        </authorList>
    </citation>
    <scope>NUCLEOTIDE SEQUENCE</scope>
    <source>
        <tissue evidence="2">Leaves</tissue>
    </source>
</reference>
<dbReference type="EMBL" id="MNCJ02000317">
    <property type="protein sequence ID" value="KAF5817624.1"/>
    <property type="molecule type" value="Genomic_DNA"/>
</dbReference>
<comment type="caution">
    <text evidence="2">The sequence shown here is derived from an EMBL/GenBank/DDBJ whole genome shotgun (WGS) entry which is preliminary data.</text>
</comment>
<keyword evidence="1" id="KW-0472">Membrane</keyword>
<sequence>MVLIPVFEGKIPVPKLPKNGYRFGTENNSIQKIFYYVLLIIYFFALFDFFLENFDLGMYACLIWLFRGGESEFSVGIRVYVLSCQLRLQLIDGLSSLQYSFLSLDQYKLKKAFKLSVLDIYPKNHWLFQGLRKY</sequence>
<organism evidence="2 3">
    <name type="scientific">Helianthus annuus</name>
    <name type="common">Common sunflower</name>
    <dbReference type="NCBI Taxonomy" id="4232"/>
    <lineage>
        <taxon>Eukaryota</taxon>
        <taxon>Viridiplantae</taxon>
        <taxon>Streptophyta</taxon>
        <taxon>Embryophyta</taxon>
        <taxon>Tracheophyta</taxon>
        <taxon>Spermatophyta</taxon>
        <taxon>Magnoliopsida</taxon>
        <taxon>eudicotyledons</taxon>
        <taxon>Gunneridae</taxon>
        <taxon>Pentapetalae</taxon>
        <taxon>asterids</taxon>
        <taxon>campanulids</taxon>
        <taxon>Asterales</taxon>
        <taxon>Asteraceae</taxon>
        <taxon>Asteroideae</taxon>
        <taxon>Heliantheae alliance</taxon>
        <taxon>Heliantheae</taxon>
        <taxon>Helianthus</taxon>
    </lineage>
</organism>
<evidence type="ECO:0000313" key="2">
    <source>
        <dbReference type="EMBL" id="KAF5817624.1"/>
    </source>
</evidence>
<keyword evidence="1" id="KW-1133">Transmembrane helix</keyword>
<dbReference type="Gramene" id="mRNA:HanXRQr2_Chr02g0055241">
    <property type="protein sequence ID" value="mRNA:HanXRQr2_Chr02g0055241"/>
    <property type="gene ID" value="HanXRQr2_Chr02g0055241"/>
</dbReference>
<name>A0A9K3NYW8_HELAN</name>
<gene>
    <name evidence="2" type="ORF">HanXRQr2_Chr02g0055241</name>
</gene>
<evidence type="ECO:0000313" key="3">
    <source>
        <dbReference type="Proteomes" id="UP000215914"/>
    </source>
</evidence>
<dbReference type="Proteomes" id="UP000215914">
    <property type="component" value="Unassembled WGS sequence"/>
</dbReference>
<reference evidence="2" key="2">
    <citation type="submission" date="2020-06" db="EMBL/GenBank/DDBJ databases">
        <title>Helianthus annuus Genome sequencing and assembly Release 2.</title>
        <authorList>
            <person name="Gouzy J."/>
            <person name="Langlade N."/>
            <person name="Munos S."/>
        </authorList>
    </citation>
    <scope>NUCLEOTIDE SEQUENCE</scope>
    <source>
        <tissue evidence="2">Leaves</tissue>
    </source>
</reference>
<dbReference type="AlphaFoldDB" id="A0A9K3NYW8"/>
<protein>
    <submittedName>
        <fullName evidence="2">Uncharacterized protein</fullName>
    </submittedName>
</protein>
<evidence type="ECO:0000256" key="1">
    <source>
        <dbReference type="SAM" id="Phobius"/>
    </source>
</evidence>
<keyword evidence="3" id="KW-1185">Reference proteome</keyword>
<feature type="transmembrane region" description="Helical" evidence="1">
    <location>
        <begin position="33"/>
        <end position="51"/>
    </location>
</feature>